<dbReference type="AlphaFoldDB" id="A0A521C3I3"/>
<dbReference type="EMBL" id="FXTN01000003">
    <property type="protein sequence ID" value="SMO53958.1"/>
    <property type="molecule type" value="Genomic_DNA"/>
</dbReference>
<keyword evidence="1" id="KW-0812">Transmembrane</keyword>
<dbReference type="PANTHER" id="PTHR28008">
    <property type="entry name" value="DOMAIN PROTEIN, PUTATIVE (AFU_ORTHOLOGUE AFUA_3G10980)-RELATED"/>
    <property type="match status" value="1"/>
</dbReference>
<feature type="transmembrane region" description="Helical" evidence="1">
    <location>
        <begin position="72"/>
        <end position="92"/>
    </location>
</feature>
<proteinExistence type="predicted"/>
<evidence type="ECO:0000313" key="3">
    <source>
        <dbReference type="Proteomes" id="UP000320300"/>
    </source>
</evidence>
<feature type="transmembrane region" description="Helical" evidence="1">
    <location>
        <begin position="12"/>
        <end position="29"/>
    </location>
</feature>
<keyword evidence="3" id="KW-1185">Reference proteome</keyword>
<gene>
    <name evidence="2" type="ORF">SAMN06265348_103184</name>
</gene>
<evidence type="ECO:0000256" key="1">
    <source>
        <dbReference type="SAM" id="Phobius"/>
    </source>
</evidence>
<organism evidence="2 3">
    <name type="scientific">Pedobacter westerhofensis</name>
    <dbReference type="NCBI Taxonomy" id="425512"/>
    <lineage>
        <taxon>Bacteria</taxon>
        <taxon>Pseudomonadati</taxon>
        <taxon>Bacteroidota</taxon>
        <taxon>Sphingobacteriia</taxon>
        <taxon>Sphingobacteriales</taxon>
        <taxon>Sphingobacteriaceae</taxon>
        <taxon>Pedobacter</taxon>
    </lineage>
</organism>
<feature type="transmembrane region" description="Helical" evidence="1">
    <location>
        <begin position="104"/>
        <end position="124"/>
    </location>
</feature>
<dbReference type="PANTHER" id="PTHR28008:SF1">
    <property type="entry name" value="DOMAIN PROTEIN, PUTATIVE (AFU_ORTHOLOGUE AFUA_3G10980)-RELATED"/>
    <property type="match status" value="1"/>
</dbReference>
<dbReference type="NCBIfam" id="NF037970">
    <property type="entry name" value="vanZ_1"/>
    <property type="match status" value="1"/>
</dbReference>
<dbReference type="RefSeq" id="WP_185960401.1">
    <property type="nucleotide sequence ID" value="NZ_CBCSJO010000004.1"/>
</dbReference>
<dbReference type="Proteomes" id="UP000320300">
    <property type="component" value="Unassembled WGS sequence"/>
</dbReference>
<evidence type="ECO:0000313" key="2">
    <source>
        <dbReference type="EMBL" id="SMO53958.1"/>
    </source>
</evidence>
<accession>A0A521C3I3</accession>
<sequence>MSKFKTLSYQRWTVLWIVIILIFCTAKMPDTQGSGFFFPGFDKLVHLGFFFVLTILLFYGKIKSQSSYSFRILTIFKIVAITFFIGGGIEILQLELFPYRSAEWWDLGADMMGVMMGVFSYILLHTSNYNEASMTREIRKNNEAALENMDVNGKK</sequence>
<reference evidence="2 3" key="1">
    <citation type="submission" date="2017-05" db="EMBL/GenBank/DDBJ databases">
        <authorList>
            <person name="Varghese N."/>
            <person name="Submissions S."/>
        </authorList>
    </citation>
    <scope>NUCLEOTIDE SEQUENCE [LARGE SCALE GENOMIC DNA]</scope>
    <source>
        <strain evidence="2 3">DSM 19036</strain>
    </source>
</reference>
<keyword evidence="1" id="KW-0472">Membrane</keyword>
<keyword evidence="1" id="KW-1133">Transmembrane helix</keyword>
<protein>
    <submittedName>
        <fullName evidence="2">VanZ like family protein</fullName>
    </submittedName>
</protein>
<feature type="transmembrane region" description="Helical" evidence="1">
    <location>
        <begin position="44"/>
        <end position="60"/>
    </location>
</feature>
<name>A0A521C3I3_9SPHI</name>